<name>A0A1W2EYM2_9FIRM</name>
<dbReference type="EC" id="2.6.1.-" evidence="6"/>
<dbReference type="Gene3D" id="3.40.640.10">
    <property type="entry name" value="Type I PLP-dependent aspartate aminotransferase-like (Major domain)"/>
    <property type="match status" value="1"/>
</dbReference>
<evidence type="ECO:0000256" key="6">
    <source>
        <dbReference type="RuleBase" id="RU000481"/>
    </source>
</evidence>
<dbReference type="GO" id="GO:0030170">
    <property type="term" value="F:pyridoxal phosphate binding"/>
    <property type="evidence" value="ECO:0007669"/>
    <property type="project" value="InterPro"/>
</dbReference>
<dbReference type="Pfam" id="PF00155">
    <property type="entry name" value="Aminotran_1_2"/>
    <property type="match status" value="1"/>
</dbReference>
<dbReference type="InterPro" id="IPR015421">
    <property type="entry name" value="PyrdxlP-dep_Trfase_major"/>
</dbReference>
<keyword evidence="4 6" id="KW-0808">Transferase</keyword>
<organism evidence="8 9">
    <name type="scientific">Sporomusa malonica</name>
    <dbReference type="NCBI Taxonomy" id="112901"/>
    <lineage>
        <taxon>Bacteria</taxon>
        <taxon>Bacillati</taxon>
        <taxon>Bacillota</taxon>
        <taxon>Negativicutes</taxon>
        <taxon>Selenomonadales</taxon>
        <taxon>Sporomusaceae</taxon>
        <taxon>Sporomusa</taxon>
    </lineage>
</organism>
<evidence type="ECO:0000256" key="5">
    <source>
        <dbReference type="ARBA" id="ARBA00022898"/>
    </source>
</evidence>
<evidence type="ECO:0000256" key="1">
    <source>
        <dbReference type="ARBA" id="ARBA00001933"/>
    </source>
</evidence>
<sequence>MENIIQSIREGGYASAKARQFTESVIREMSRIAAAHNAINLAQGFPDFPAPEAIKQAAIKAVNEDNNQYAITWGTKGLRDAIAAKVERDYGVVIDPERQLTVCCGATEGMIATLLATVNPGDEVIIFEPFYENYGADVILCGAIPKYVSLTPPEFNFNREELIAAFSDKTKAIIINTPNNPTGKVFNREELELIAELCIKHDVLAINDEIYEHILYDNTEHIPLWTLPGMADRTIAVNSVSKTFSVTGWRIGYVQASAEITASVRKVHDFLTVGAAAPLQVAAAEAFNFGADYYAELAGFYSERRDYLLNALEKVGFKCVRPQGAYYIMADITPFGWDDDVAFAKYLTSEIGVAVVPGSSFFRPESTAGKTLIRFCFCKKFETLTAAADRLAKLIVK</sequence>
<dbReference type="OrthoDB" id="9802328at2"/>
<evidence type="ECO:0000313" key="8">
    <source>
        <dbReference type="EMBL" id="SMD14771.1"/>
    </source>
</evidence>
<reference evidence="8 9" key="1">
    <citation type="submission" date="2017-04" db="EMBL/GenBank/DDBJ databases">
        <authorList>
            <person name="Afonso C.L."/>
            <person name="Miller P.J."/>
            <person name="Scott M.A."/>
            <person name="Spackman E."/>
            <person name="Goraichik I."/>
            <person name="Dimitrov K.M."/>
            <person name="Suarez D.L."/>
            <person name="Swayne D.E."/>
        </authorList>
    </citation>
    <scope>NUCLEOTIDE SEQUENCE [LARGE SCALE GENOMIC DNA]</scope>
    <source>
        <strain evidence="8 9">DSM 5090</strain>
    </source>
</reference>
<dbReference type="InterPro" id="IPR004838">
    <property type="entry name" value="NHTrfase_class1_PyrdxlP-BS"/>
</dbReference>
<evidence type="ECO:0000256" key="2">
    <source>
        <dbReference type="ARBA" id="ARBA00007441"/>
    </source>
</evidence>
<dbReference type="InterPro" id="IPR051326">
    <property type="entry name" value="Kynurenine-oxoglutarate_AT"/>
</dbReference>
<evidence type="ECO:0000256" key="4">
    <source>
        <dbReference type="ARBA" id="ARBA00022679"/>
    </source>
</evidence>
<dbReference type="EMBL" id="FWXI01000035">
    <property type="protein sequence ID" value="SMD14771.1"/>
    <property type="molecule type" value="Genomic_DNA"/>
</dbReference>
<evidence type="ECO:0000256" key="3">
    <source>
        <dbReference type="ARBA" id="ARBA00022576"/>
    </source>
</evidence>
<protein>
    <recommendedName>
        <fullName evidence="6">Aminotransferase</fullName>
        <ecNumber evidence="6">2.6.1.-</ecNumber>
    </recommendedName>
</protein>
<comment type="cofactor">
    <cofactor evidence="1 6">
        <name>pyridoxal 5'-phosphate</name>
        <dbReference type="ChEBI" id="CHEBI:597326"/>
    </cofactor>
</comment>
<dbReference type="SUPFAM" id="SSF53383">
    <property type="entry name" value="PLP-dependent transferases"/>
    <property type="match status" value="1"/>
</dbReference>
<dbReference type="GO" id="GO:0016212">
    <property type="term" value="F:kynurenine-oxoglutarate transaminase activity"/>
    <property type="evidence" value="ECO:0007669"/>
    <property type="project" value="TreeGrafter"/>
</dbReference>
<dbReference type="PANTHER" id="PTHR43807:SF20">
    <property type="entry name" value="FI04487P"/>
    <property type="match status" value="1"/>
</dbReference>
<keyword evidence="5" id="KW-0663">Pyridoxal phosphate</keyword>
<dbReference type="AlphaFoldDB" id="A0A1W2EYM2"/>
<dbReference type="Proteomes" id="UP000192738">
    <property type="component" value="Unassembled WGS sequence"/>
</dbReference>
<keyword evidence="9" id="KW-1185">Reference proteome</keyword>
<comment type="similarity">
    <text evidence="2 6">Belongs to the class-I pyridoxal-phosphate-dependent aminotransferase family.</text>
</comment>
<feature type="domain" description="Aminotransferase class I/classII large" evidence="7">
    <location>
        <begin position="38"/>
        <end position="391"/>
    </location>
</feature>
<dbReference type="STRING" id="112901.SAMN04488500_13524"/>
<dbReference type="PANTHER" id="PTHR43807">
    <property type="entry name" value="FI04487P"/>
    <property type="match status" value="1"/>
</dbReference>
<dbReference type="CDD" id="cd00609">
    <property type="entry name" value="AAT_like"/>
    <property type="match status" value="1"/>
</dbReference>
<dbReference type="FunFam" id="3.40.640.10:FF:000033">
    <property type="entry name" value="Aspartate aminotransferase"/>
    <property type="match status" value="1"/>
</dbReference>
<dbReference type="InterPro" id="IPR015424">
    <property type="entry name" value="PyrdxlP-dep_Trfase"/>
</dbReference>
<dbReference type="InterPro" id="IPR015422">
    <property type="entry name" value="PyrdxlP-dep_Trfase_small"/>
</dbReference>
<dbReference type="PROSITE" id="PS00105">
    <property type="entry name" value="AA_TRANSFER_CLASS_1"/>
    <property type="match status" value="1"/>
</dbReference>
<dbReference type="Gene3D" id="3.90.1150.10">
    <property type="entry name" value="Aspartate Aminotransferase, domain 1"/>
    <property type="match status" value="1"/>
</dbReference>
<evidence type="ECO:0000259" key="7">
    <source>
        <dbReference type="Pfam" id="PF00155"/>
    </source>
</evidence>
<gene>
    <name evidence="8" type="ORF">SAMN04488500_13524</name>
</gene>
<evidence type="ECO:0000313" key="9">
    <source>
        <dbReference type="Proteomes" id="UP000192738"/>
    </source>
</evidence>
<dbReference type="InterPro" id="IPR004839">
    <property type="entry name" value="Aminotransferase_I/II_large"/>
</dbReference>
<dbReference type="RefSeq" id="WP_084578376.1">
    <property type="nucleotide sequence ID" value="NZ_CP155572.1"/>
</dbReference>
<accession>A0A1W2EYM2</accession>
<keyword evidence="3 6" id="KW-0032">Aminotransferase</keyword>
<dbReference type="GO" id="GO:0005737">
    <property type="term" value="C:cytoplasm"/>
    <property type="evidence" value="ECO:0007669"/>
    <property type="project" value="TreeGrafter"/>
</dbReference>
<proteinExistence type="inferred from homology"/>